<evidence type="ECO:0000313" key="10">
    <source>
        <dbReference type="EMBL" id="MFC0253746.1"/>
    </source>
</evidence>
<dbReference type="EC" id="2.7.13.3" evidence="3"/>
<dbReference type="InterPro" id="IPR004358">
    <property type="entry name" value="Sig_transdc_His_kin-like_C"/>
</dbReference>
<keyword evidence="7" id="KW-0812">Transmembrane</keyword>
<reference evidence="10 11" key="1">
    <citation type="submission" date="2024-09" db="EMBL/GenBank/DDBJ databases">
        <authorList>
            <person name="Sun Q."/>
            <person name="Mori K."/>
        </authorList>
    </citation>
    <scope>NUCLEOTIDE SEQUENCE [LARGE SCALE GENOMIC DNA]</scope>
    <source>
        <strain evidence="10 11">CCM 7792</strain>
    </source>
</reference>
<evidence type="ECO:0000256" key="1">
    <source>
        <dbReference type="ARBA" id="ARBA00000085"/>
    </source>
</evidence>
<organism evidence="10 11">
    <name type="scientific">Massilia consociata</name>
    <dbReference type="NCBI Taxonomy" id="760117"/>
    <lineage>
        <taxon>Bacteria</taxon>
        <taxon>Pseudomonadati</taxon>
        <taxon>Pseudomonadota</taxon>
        <taxon>Betaproteobacteria</taxon>
        <taxon>Burkholderiales</taxon>
        <taxon>Oxalobacteraceae</taxon>
        <taxon>Telluria group</taxon>
        <taxon>Massilia</taxon>
    </lineage>
</organism>
<accession>A0ABV6FK20</accession>
<evidence type="ECO:0000256" key="3">
    <source>
        <dbReference type="ARBA" id="ARBA00012438"/>
    </source>
</evidence>
<comment type="subcellular location">
    <subcellularLocation>
        <location evidence="2">Membrane</location>
    </subcellularLocation>
</comment>
<dbReference type="PANTHER" id="PTHR43065">
    <property type="entry name" value="SENSOR HISTIDINE KINASE"/>
    <property type="match status" value="1"/>
</dbReference>
<feature type="transmembrane region" description="Helical" evidence="7">
    <location>
        <begin position="49"/>
        <end position="68"/>
    </location>
</feature>
<proteinExistence type="predicted"/>
<dbReference type="PROSITE" id="PS50885">
    <property type="entry name" value="HAMP"/>
    <property type="match status" value="1"/>
</dbReference>
<dbReference type="Proteomes" id="UP001589773">
    <property type="component" value="Unassembled WGS sequence"/>
</dbReference>
<dbReference type="SMART" id="SM00387">
    <property type="entry name" value="HATPase_c"/>
    <property type="match status" value="1"/>
</dbReference>
<dbReference type="GO" id="GO:0016301">
    <property type="term" value="F:kinase activity"/>
    <property type="evidence" value="ECO:0007669"/>
    <property type="project" value="UniProtKB-KW"/>
</dbReference>
<evidence type="ECO:0000256" key="2">
    <source>
        <dbReference type="ARBA" id="ARBA00004370"/>
    </source>
</evidence>
<dbReference type="InterPro" id="IPR003594">
    <property type="entry name" value="HATPase_dom"/>
</dbReference>
<dbReference type="PRINTS" id="PR00344">
    <property type="entry name" value="BCTRLSENSOR"/>
</dbReference>
<dbReference type="InterPro" id="IPR003660">
    <property type="entry name" value="HAMP_dom"/>
</dbReference>
<dbReference type="EMBL" id="JBHLWP010000016">
    <property type="protein sequence ID" value="MFC0253746.1"/>
    <property type="molecule type" value="Genomic_DNA"/>
</dbReference>
<feature type="domain" description="HAMP" evidence="9">
    <location>
        <begin position="71"/>
        <end position="121"/>
    </location>
</feature>
<dbReference type="InterPro" id="IPR036890">
    <property type="entry name" value="HATPase_C_sf"/>
</dbReference>
<feature type="transmembrane region" description="Helical" evidence="7">
    <location>
        <begin position="21"/>
        <end position="43"/>
    </location>
</feature>
<keyword evidence="4" id="KW-0597">Phosphoprotein</keyword>
<evidence type="ECO:0000313" key="11">
    <source>
        <dbReference type="Proteomes" id="UP001589773"/>
    </source>
</evidence>
<dbReference type="InterPro" id="IPR005467">
    <property type="entry name" value="His_kinase_dom"/>
</dbReference>
<dbReference type="Pfam" id="PF02518">
    <property type="entry name" value="HATPase_c"/>
    <property type="match status" value="1"/>
</dbReference>
<evidence type="ECO:0000256" key="6">
    <source>
        <dbReference type="ARBA" id="ARBA00022777"/>
    </source>
</evidence>
<evidence type="ECO:0000256" key="7">
    <source>
        <dbReference type="SAM" id="Phobius"/>
    </source>
</evidence>
<evidence type="ECO:0000256" key="4">
    <source>
        <dbReference type="ARBA" id="ARBA00022553"/>
    </source>
</evidence>
<comment type="catalytic activity">
    <reaction evidence="1">
        <text>ATP + protein L-histidine = ADP + protein N-phospho-L-histidine.</text>
        <dbReference type="EC" id="2.7.13.3"/>
    </reaction>
</comment>
<comment type="caution">
    <text evidence="10">The sequence shown here is derived from an EMBL/GenBank/DDBJ whole genome shotgun (WGS) entry which is preliminary data.</text>
</comment>
<keyword evidence="7" id="KW-0472">Membrane</keyword>
<gene>
    <name evidence="10" type="ORF">ACFFJK_17755</name>
</gene>
<keyword evidence="7" id="KW-1133">Transmembrane helix</keyword>
<keyword evidence="11" id="KW-1185">Reference proteome</keyword>
<dbReference type="RefSeq" id="WP_379680906.1">
    <property type="nucleotide sequence ID" value="NZ_JBHLWP010000016.1"/>
</dbReference>
<evidence type="ECO:0000256" key="5">
    <source>
        <dbReference type="ARBA" id="ARBA00022679"/>
    </source>
</evidence>
<dbReference type="PROSITE" id="PS50109">
    <property type="entry name" value="HIS_KIN"/>
    <property type="match status" value="1"/>
</dbReference>
<evidence type="ECO:0000259" key="8">
    <source>
        <dbReference type="PROSITE" id="PS50109"/>
    </source>
</evidence>
<protein>
    <recommendedName>
        <fullName evidence="3">histidine kinase</fullName>
        <ecNumber evidence="3">2.7.13.3</ecNumber>
    </recommendedName>
</protein>
<feature type="domain" description="Histidine kinase" evidence="8">
    <location>
        <begin position="241"/>
        <end position="448"/>
    </location>
</feature>
<keyword evidence="6 10" id="KW-0418">Kinase</keyword>
<name>A0ABV6FK20_9BURK</name>
<evidence type="ECO:0000259" key="9">
    <source>
        <dbReference type="PROSITE" id="PS50885"/>
    </source>
</evidence>
<dbReference type="Gene3D" id="3.30.565.10">
    <property type="entry name" value="Histidine kinase-like ATPase, C-terminal domain"/>
    <property type="match status" value="1"/>
</dbReference>
<dbReference type="SUPFAM" id="SSF55874">
    <property type="entry name" value="ATPase domain of HSP90 chaperone/DNA topoisomerase II/histidine kinase"/>
    <property type="match status" value="1"/>
</dbReference>
<sequence length="456" mass="50450">MPGTAESVQDGRQGLRRLERTVLLGALATTLPGLVCGGVTVWAHRLGEPALWAIWISGAIVTGLLVRWQYRRLMFPLHTLLGLLEALREGDYSLRGASTSVLREVMYDFNALADRLQRERLQFEEATHLLGKTLSALDSAVFTFDDRQRLRLANPAGHRLLGAEEKRLFHMCAAELGLDQWLSGSPVRVLSHAFPGKTGRFEVRHTLLRSGGHRGHLLVINDLGRVLREEERLAWQRLLRVLGHEVNNSLAPISSMAGTLSTLVRREPLPPDWREDFDGALDVIADRAASLGRFLASCSRLAQLPPPNMRHLDLYELADRLVRLEQRLPIRCESTEHMLLRADPDQLAQALINLLHNAVEAAQTTGGGVRLRWRRTATRLVIEVEDDGPGPPETKNLFTPFFTTKAAGAGIGLALARHIAEAHEGGLTLTARPDAQGALACLWLPLATQTMPEEAL</sequence>
<dbReference type="PANTHER" id="PTHR43065:SF51">
    <property type="entry name" value="HISTIDINE KINASE"/>
    <property type="match status" value="1"/>
</dbReference>
<keyword evidence="5" id="KW-0808">Transferase</keyword>